<organism evidence="1 2">
    <name type="scientific">Leucogyrophana mollusca</name>
    <dbReference type="NCBI Taxonomy" id="85980"/>
    <lineage>
        <taxon>Eukaryota</taxon>
        <taxon>Fungi</taxon>
        <taxon>Dikarya</taxon>
        <taxon>Basidiomycota</taxon>
        <taxon>Agaricomycotina</taxon>
        <taxon>Agaricomycetes</taxon>
        <taxon>Agaricomycetidae</taxon>
        <taxon>Boletales</taxon>
        <taxon>Boletales incertae sedis</taxon>
        <taxon>Leucogyrophana</taxon>
    </lineage>
</organism>
<reference evidence="1" key="1">
    <citation type="journal article" date="2021" name="New Phytol.">
        <title>Evolutionary innovations through gain and loss of genes in the ectomycorrhizal Boletales.</title>
        <authorList>
            <person name="Wu G."/>
            <person name="Miyauchi S."/>
            <person name="Morin E."/>
            <person name="Kuo A."/>
            <person name="Drula E."/>
            <person name="Varga T."/>
            <person name="Kohler A."/>
            <person name="Feng B."/>
            <person name="Cao Y."/>
            <person name="Lipzen A."/>
            <person name="Daum C."/>
            <person name="Hundley H."/>
            <person name="Pangilinan J."/>
            <person name="Johnson J."/>
            <person name="Barry K."/>
            <person name="LaButti K."/>
            <person name="Ng V."/>
            <person name="Ahrendt S."/>
            <person name="Min B."/>
            <person name="Choi I.G."/>
            <person name="Park H."/>
            <person name="Plett J.M."/>
            <person name="Magnuson J."/>
            <person name="Spatafora J.W."/>
            <person name="Nagy L.G."/>
            <person name="Henrissat B."/>
            <person name="Grigoriev I.V."/>
            <person name="Yang Z.L."/>
            <person name="Xu J."/>
            <person name="Martin F.M."/>
        </authorList>
    </citation>
    <scope>NUCLEOTIDE SEQUENCE</scope>
    <source>
        <strain evidence="1">KUC20120723A-06</strain>
    </source>
</reference>
<sequence length="456" mass="48899">MKSKEGAEQTVVQYTLYKRRYSGLIGFVVLGLVTGMPWSWFGPISTNAATDFDITLDQVNWLGNIISCLYLPVSLSVPLFCARYGIRRCSEIGVAMMLISGWIRYAGTITSLSSNAAYALLLLGQMFAAVAQPIFQVLGPKYSETWFDLRGRTTATMIIAVANPIGGALGQLLSPLVGTSRQSVMILAIISTAATPAIFLISAKPPSPPTYAGSKKAQSLLSLIRAMLGMQCPEDAYMSKRERLDFTIVIMIFGVLVGAANAMSILSAQYLEPAGYSDDISGLMGATLLLSGIVASIITAPLFDRILTHHLGITLKLLVPIVAGAWLSLIWAVKPGNTGGLFAIMAIIGTGSVTMLPVGLELGCELTRNADGSAAVLWCSGNLYGIIFILSEGALRAGADANPPYNMRNAFILHGVLVMVFGSAVFFLRAKQARREMDEQKIREQKDREAVTQIGP</sequence>
<name>A0ACB8B919_9AGAM</name>
<comment type="caution">
    <text evidence="1">The sequence shown here is derived from an EMBL/GenBank/DDBJ whole genome shotgun (WGS) entry which is preliminary data.</text>
</comment>
<protein>
    <submittedName>
        <fullName evidence="1">MFS general substrate transporter</fullName>
    </submittedName>
</protein>
<dbReference type="Proteomes" id="UP000790709">
    <property type="component" value="Unassembled WGS sequence"/>
</dbReference>
<dbReference type="EMBL" id="MU266528">
    <property type="protein sequence ID" value="KAH7921403.1"/>
    <property type="molecule type" value="Genomic_DNA"/>
</dbReference>
<gene>
    <name evidence="1" type="ORF">BV22DRAFT_1019443</name>
</gene>
<evidence type="ECO:0000313" key="2">
    <source>
        <dbReference type="Proteomes" id="UP000790709"/>
    </source>
</evidence>
<proteinExistence type="predicted"/>
<evidence type="ECO:0000313" key="1">
    <source>
        <dbReference type="EMBL" id="KAH7921403.1"/>
    </source>
</evidence>
<keyword evidence="2" id="KW-1185">Reference proteome</keyword>
<accession>A0ACB8B919</accession>